<evidence type="ECO:0000313" key="1">
    <source>
        <dbReference type="EMBL" id="OSM06870.1"/>
    </source>
</evidence>
<gene>
    <name evidence="1" type="ORF">MAIT1_00253</name>
</gene>
<dbReference type="STRING" id="1434232.MAIT1_00253"/>
<dbReference type="Proteomes" id="UP000194003">
    <property type="component" value="Unassembled WGS sequence"/>
</dbReference>
<dbReference type="EMBL" id="LVJN01000015">
    <property type="protein sequence ID" value="OSM06870.1"/>
    <property type="molecule type" value="Genomic_DNA"/>
</dbReference>
<name>A0A1Y2K7Z9_9PROT</name>
<evidence type="ECO:0008006" key="3">
    <source>
        <dbReference type="Google" id="ProtNLM"/>
    </source>
</evidence>
<dbReference type="Pfam" id="PF14907">
    <property type="entry name" value="NTP_transf_5"/>
    <property type="match status" value="1"/>
</dbReference>
<proteinExistence type="predicted"/>
<comment type="caution">
    <text evidence="1">The sequence shown here is derived from an EMBL/GenBank/DDBJ whole genome shotgun (WGS) entry which is preliminary data.</text>
</comment>
<dbReference type="InterPro" id="IPR039498">
    <property type="entry name" value="NTP_transf_5"/>
</dbReference>
<sequence>MLRALRDPAQVPLLSIAQRDDLYRTLRLEGLLPHLGARLRDQHAEAWGQLPERERDLLTGAIAFADDRERMLWWEANRIRRALADCAFKPVLLKGAAYALAGLPNARGRLAADVDILVAEAELAAAEAAFLAHGWEHVKLDEYDQRYYREWMHELPPLRHKGRLTELDVHHTILPRTARLKPDAAQLLAQAVPLNDDPAWRGFTRLSDCDLVLHAATHLFHDGDIERGLRGLMDVDMLLRHFDVTVGEPFWQALPQRAAQMDLAKPLYLALRYGRILLHTPIPAAVDMAMAAFAPARWRLAGLDALIIRALIPGSPEGAGGLNPAGKLLLYLRGHWMRMPPGLLLSHLTRKGARRWGPHVWHRRTV</sequence>
<keyword evidence="2" id="KW-1185">Reference proteome</keyword>
<protein>
    <recommendedName>
        <fullName evidence="3">Nucleotidyltransferase family protein</fullName>
    </recommendedName>
</protein>
<dbReference type="AlphaFoldDB" id="A0A1Y2K7Z9"/>
<reference evidence="1 2" key="1">
    <citation type="journal article" date="2016" name="BMC Genomics">
        <title>Combined genomic and structural analyses of a cultured magnetotactic bacterium reveals its niche adaptation to a dynamic environment.</title>
        <authorList>
            <person name="Araujo A.C."/>
            <person name="Morillo V."/>
            <person name="Cypriano J."/>
            <person name="Teixeira L.C."/>
            <person name="Leao P."/>
            <person name="Lyra S."/>
            <person name="Almeida L.G."/>
            <person name="Bazylinski D.A."/>
            <person name="Vasconcellos A.T."/>
            <person name="Abreu F."/>
            <person name="Lins U."/>
        </authorList>
    </citation>
    <scope>NUCLEOTIDE SEQUENCE [LARGE SCALE GENOMIC DNA]</scope>
    <source>
        <strain evidence="1 2">IT-1</strain>
    </source>
</reference>
<accession>A0A1Y2K7Z9</accession>
<organism evidence="1 2">
    <name type="scientific">Magnetofaba australis IT-1</name>
    <dbReference type="NCBI Taxonomy" id="1434232"/>
    <lineage>
        <taxon>Bacteria</taxon>
        <taxon>Pseudomonadati</taxon>
        <taxon>Pseudomonadota</taxon>
        <taxon>Magnetococcia</taxon>
        <taxon>Magnetococcales</taxon>
        <taxon>Magnetococcaceae</taxon>
        <taxon>Magnetofaba</taxon>
    </lineage>
</organism>
<evidence type="ECO:0000313" key="2">
    <source>
        <dbReference type="Proteomes" id="UP000194003"/>
    </source>
</evidence>